<evidence type="ECO:0000313" key="3">
    <source>
        <dbReference type="Proteomes" id="UP000192601"/>
    </source>
</evidence>
<evidence type="ECO:0000313" key="2">
    <source>
        <dbReference type="EMBL" id="ORB75851.1"/>
    </source>
</evidence>
<dbReference type="SUPFAM" id="SSF46955">
    <property type="entry name" value="Putative DNA-binding domain"/>
    <property type="match status" value="1"/>
</dbReference>
<comment type="caution">
    <text evidence="2">The sequence shown here is derived from an EMBL/GenBank/DDBJ whole genome shotgun (WGS) entry which is preliminary data.</text>
</comment>
<dbReference type="Pfam" id="PF12728">
    <property type="entry name" value="HTH_17"/>
    <property type="match status" value="1"/>
</dbReference>
<feature type="domain" description="Helix-turn-helix" evidence="1">
    <location>
        <begin position="4"/>
        <end position="51"/>
    </location>
</feature>
<dbReference type="EMBL" id="MVIJ01000002">
    <property type="protein sequence ID" value="ORB75851.1"/>
    <property type="molecule type" value="Genomic_DNA"/>
</dbReference>
<sequence length="58" mass="6265">MPQLLTMGEAADISRLSVATLRRRISEGSLAAHRVGPRVLRVDRDSLLALIGSPIRGD</sequence>
<reference evidence="2 3" key="1">
    <citation type="submission" date="2017-02" db="EMBL/GenBank/DDBJ databases">
        <title>The new phylogeny of genus Mycobacterium.</title>
        <authorList>
            <person name="Tortoli E."/>
            <person name="Trovato A."/>
            <person name="Cirillo D.M."/>
        </authorList>
    </citation>
    <scope>NUCLEOTIDE SEQUENCE [LARGE SCALE GENOMIC DNA]</scope>
    <source>
        <strain evidence="2 3">DSM 43992</strain>
    </source>
</reference>
<gene>
    <name evidence="2" type="ORF">BST44_02755</name>
</gene>
<dbReference type="Proteomes" id="UP000192601">
    <property type="component" value="Unassembled WGS sequence"/>
</dbReference>
<dbReference type="InterPro" id="IPR009061">
    <property type="entry name" value="DNA-bd_dom_put_sf"/>
</dbReference>
<dbReference type="InterPro" id="IPR010093">
    <property type="entry name" value="SinI_DNA-bd"/>
</dbReference>
<accession>A0A1X0KML8</accession>
<evidence type="ECO:0000259" key="1">
    <source>
        <dbReference type="Pfam" id="PF12728"/>
    </source>
</evidence>
<dbReference type="STRING" id="1783.BST44_02755"/>
<keyword evidence="3" id="KW-1185">Reference proteome</keyword>
<dbReference type="OrthoDB" id="4870800at2"/>
<dbReference type="InterPro" id="IPR041657">
    <property type="entry name" value="HTH_17"/>
</dbReference>
<dbReference type="NCBIfam" id="TIGR01764">
    <property type="entry name" value="excise"/>
    <property type="match status" value="1"/>
</dbReference>
<dbReference type="AlphaFoldDB" id="A0A1X0KML8"/>
<name>A0A1X0KML8_MYCSC</name>
<dbReference type="RefSeq" id="WP_142274342.1">
    <property type="nucleotide sequence ID" value="NZ_MVIJ01000002.1"/>
</dbReference>
<proteinExistence type="predicted"/>
<dbReference type="GO" id="GO:0003677">
    <property type="term" value="F:DNA binding"/>
    <property type="evidence" value="ECO:0007669"/>
    <property type="project" value="InterPro"/>
</dbReference>
<organism evidence="2 3">
    <name type="scientific">Mycobacterium scrofulaceum</name>
    <dbReference type="NCBI Taxonomy" id="1783"/>
    <lineage>
        <taxon>Bacteria</taxon>
        <taxon>Bacillati</taxon>
        <taxon>Actinomycetota</taxon>
        <taxon>Actinomycetes</taxon>
        <taxon>Mycobacteriales</taxon>
        <taxon>Mycobacteriaceae</taxon>
        <taxon>Mycobacterium</taxon>
    </lineage>
</organism>
<protein>
    <recommendedName>
        <fullName evidence="1">Helix-turn-helix domain-containing protein</fullName>
    </recommendedName>
</protein>